<sequence>MNEEIIQVAFTLFGVCVLVVLGIASLLVVLPLGAGRAVNEPMAHTQPGEAPARGNLLTRASITFAGSFVWEPEADANQGVSPLLASLAPMRIPVKWILLMLADGIDAETLEQLKRLPGGQTILSLQDEAMSDPAKFAQLEKIWIDHFRRVKKEVDGYCELMGYEVAHVTFSVAHWCHTEGMQRVYHDLLRRVFTDLPESAFHYTGEANSAARCLIEEDLKLPNSKLSKIAGDRRTFLFFDPGGSSLGSSLILLHRDGNQMRNENEPAAMLEIRESGCFGGSEVWEWAIVEKITENMFPRPTNDQLTKFMQNFRAQKGRIANPYDDNIDFSDVNGAAYSVSDSESGECYNLAFEKITTLIQAEIATTITALGGPEKFIVIFSGGGCLGVHIINLLVECAKATGVDALIHGTKGLGKSNPNRIGMVARGNAYAMKHAISLGQFLGRGATFGIQTGDGAGKKCELIMPLAGLGAAEGANMRFDVERSQLDKADEATMPMWLVCDAFFGDVPDQGRQMAYTTCYDVCRLRGVSRAGAYVYKIRIERAEQEGMDAIEKASIVITCRFTPAGRRPRKNPHVDLEPEVIPIHYHIGSGCALVDVRKLEAEAAAAGQADVQMADVE</sequence>
<reference evidence="4" key="1">
    <citation type="submission" date="2010-07" db="EMBL/GenBank/DDBJ databases">
        <title>The genome sequence of Gaeumannomyces graminis var. tritici strain R3-111a-1.</title>
        <authorList>
            <consortium name="The Broad Institute Genome Sequencing Platform"/>
            <person name="Ma L.-J."/>
            <person name="Dead R."/>
            <person name="Young S."/>
            <person name="Zeng Q."/>
            <person name="Koehrsen M."/>
            <person name="Alvarado L."/>
            <person name="Berlin A."/>
            <person name="Chapman S.B."/>
            <person name="Chen Z."/>
            <person name="Freedman E."/>
            <person name="Gellesch M."/>
            <person name="Goldberg J."/>
            <person name="Griggs A."/>
            <person name="Gujja S."/>
            <person name="Heilman E.R."/>
            <person name="Heiman D."/>
            <person name="Hepburn T."/>
            <person name="Howarth C."/>
            <person name="Jen D."/>
            <person name="Larson L."/>
            <person name="Mehta T."/>
            <person name="Neiman D."/>
            <person name="Pearson M."/>
            <person name="Roberts A."/>
            <person name="Saif S."/>
            <person name="Shea T."/>
            <person name="Shenoy N."/>
            <person name="Sisk P."/>
            <person name="Stolte C."/>
            <person name="Sykes S."/>
            <person name="Walk T."/>
            <person name="White J."/>
            <person name="Yandava C."/>
            <person name="Haas B."/>
            <person name="Nusbaum C."/>
            <person name="Birren B."/>
        </authorList>
    </citation>
    <scope>NUCLEOTIDE SEQUENCE [LARGE SCALE GENOMIC DNA]</scope>
    <source>
        <strain evidence="4">R3-111a-1</strain>
    </source>
</reference>
<keyword evidence="4" id="KW-1185">Reference proteome</keyword>
<keyword evidence="1" id="KW-0472">Membrane</keyword>
<feature type="transmembrane region" description="Helical" evidence="1">
    <location>
        <begin position="12"/>
        <end position="34"/>
    </location>
</feature>
<reference evidence="3" key="5">
    <citation type="submission" date="2018-04" db="UniProtKB">
        <authorList>
            <consortium name="EnsemblFungi"/>
        </authorList>
    </citation>
    <scope>IDENTIFICATION</scope>
    <source>
        <strain evidence="3">R3-111a-1</strain>
    </source>
</reference>
<organism evidence="2">
    <name type="scientific">Gaeumannomyces tritici (strain R3-111a-1)</name>
    <name type="common">Wheat and barley take-all root rot fungus</name>
    <name type="synonym">Gaeumannomyces graminis var. tritici</name>
    <dbReference type="NCBI Taxonomy" id="644352"/>
    <lineage>
        <taxon>Eukaryota</taxon>
        <taxon>Fungi</taxon>
        <taxon>Dikarya</taxon>
        <taxon>Ascomycota</taxon>
        <taxon>Pezizomycotina</taxon>
        <taxon>Sordariomycetes</taxon>
        <taxon>Sordariomycetidae</taxon>
        <taxon>Magnaporthales</taxon>
        <taxon>Magnaporthaceae</taxon>
        <taxon>Gaeumannomyces</taxon>
    </lineage>
</organism>
<dbReference type="OrthoDB" id="3819888at2759"/>
<dbReference type="RefSeq" id="XP_009218420.1">
    <property type="nucleotide sequence ID" value="XM_009220156.1"/>
</dbReference>
<dbReference type="EMBL" id="GL385395">
    <property type="protein sequence ID" value="EJT82411.1"/>
    <property type="molecule type" value="Genomic_DNA"/>
</dbReference>
<accession>J3NM80</accession>
<reference evidence="2" key="3">
    <citation type="submission" date="2010-09" db="EMBL/GenBank/DDBJ databases">
        <title>Annotation of Gaeumannomyces graminis var. tritici R3-111a-1.</title>
        <authorList>
            <consortium name="The Broad Institute Genome Sequencing Platform"/>
            <person name="Ma L.-J."/>
            <person name="Dead R."/>
            <person name="Young S.K."/>
            <person name="Zeng Q."/>
            <person name="Gargeya S."/>
            <person name="Fitzgerald M."/>
            <person name="Haas B."/>
            <person name="Abouelleil A."/>
            <person name="Alvarado L."/>
            <person name="Arachchi H.M."/>
            <person name="Berlin A."/>
            <person name="Brown A."/>
            <person name="Chapman S.B."/>
            <person name="Chen Z."/>
            <person name="Dunbar C."/>
            <person name="Freedman E."/>
            <person name="Gearin G."/>
            <person name="Gellesch M."/>
            <person name="Goldberg J."/>
            <person name="Griggs A."/>
            <person name="Gujja S."/>
            <person name="Heiman D."/>
            <person name="Howarth C."/>
            <person name="Larson L."/>
            <person name="Lui A."/>
            <person name="MacDonald P.J.P."/>
            <person name="Mehta T."/>
            <person name="Montmayeur A."/>
            <person name="Murphy C."/>
            <person name="Neiman D."/>
            <person name="Pearson M."/>
            <person name="Priest M."/>
            <person name="Roberts A."/>
            <person name="Saif S."/>
            <person name="Shea T."/>
            <person name="Shenoy N."/>
            <person name="Sisk P."/>
            <person name="Stolte C."/>
            <person name="Sykes S."/>
            <person name="Yandava C."/>
            <person name="Wortman J."/>
            <person name="Nusbaum C."/>
            <person name="Birren B."/>
        </authorList>
    </citation>
    <scope>NUCLEOTIDE SEQUENCE</scope>
    <source>
        <strain evidence="2">R3-111a-1</strain>
    </source>
</reference>
<dbReference type="VEuPathDB" id="FungiDB:GGTG_02384"/>
<dbReference type="eggNOG" id="ENOG502RS8J">
    <property type="taxonomic scope" value="Eukaryota"/>
</dbReference>
<gene>
    <name evidence="3" type="primary">20342842</name>
    <name evidence="2" type="ORF">GGTG_02384</name>
</gene>
<dbReference type="GeneID" id="20342842"/>
<evidence type="ECO:0000256" key="1">
    <source>
        <dbReference type="SAM" id="Phobius"/>
    </source>
</evidence>
<evidence type="ECO:0000313" key="4">
    <source>
        <dbReference type="Proteomes" id="UP000006039"/>
    </source>
</evidence>
<protein>
    <submittedName>
        <fullName evidence="2 3">Uncharacterized protein</fullName>
    </submittedName>
</protein>
<keyword evidence="1" id="KW-1133">Transmembrane helix</keyword>
<proteinExistence type="predicted"/>
<reference evidence="2" key="2">
    <citation type="submission" date="2010-07" db="EMBL/GenBank/DDBJ databases">
        <authorList>
            <consortium name="The Broad Institute Genome Sequencing Platform"/>
            <consortium name="Broad Institute Genome Sequencing Center for Infectious Disease"/>
            <person name="Ma L.-J."/>
            <person name="Dead R."/>
            <person name="Young S."/>
            <person name="Zeng Q."/>
            <person name="Koehrsen M."/>
            <person name="Alvarado L."/>
            <person name="Berlin A."/>
            <person name="Chapman S.B."/>
            <person name="Chen Z."/>
            <person name="Freedman E."/>
            <person name="Gellesch M."/>
            <person name="Goldberg J."/>
            <person name="Griggs A."/>
            <person name="Gujja S."/>
            <person name="Heilman E.R."/>
            <person name="Heiman D."/>
            <person name="Hepburn T."/>
            <person name="Howarth C."/>
            <person name="Jen D."/>
            <person name="Larson L."/>
            <person name="Mehta T."/>
            <person name="Neiman D."/>
            <person name="Pearson M."/>
            <person name="Roberts A."/>
            <person name="Saif S."/>
            <person name="Shea T."/>
            <person name="Shenoy N."/>
            <person name="Sisk P."/>
            <person name="Stolte C."/>
            <person name="Sykes S."/>
            <person name="Walk T."/>
            <person name="White J."/>
            <person name="Yandava C."/>
            <person name="Haas B."/>
            <person name="Nusbaum C."/>
            <person name="Birren B."/>
        </authorList>
    </citation>
    <scope>NUCLEOTIDE SEQUENCE</scope>
    <source>
        <strain evidence="2">R3-111a-1</strain>
    </source>
</reference>
<dbReference type="Proteomes" id="UP000006039">
    <property type="component" value="Unassembled WGS sequence"/>
</dbReference>
<evidence type="ECO:0000313" key="3">
    <source>
        <dbReference type="EnsemblFungi" id="EJT82411"/>
    </source>
</evidence>
<name>J3NM80_GAET3</name>
<evidence type="ECO:0000313" key="2">
    <source>
        <dbReference type="EMBL" id="EJT82411.1"/>
    </source>
</evidence>
<reference evidence="3" key="4">
    <citation type="journal article" date="2015" name="G3 (Bethesda)">
        <title>Genome sequences of three phytopathogenic species of the Magnaporthaceae family of fungi.</title>
        <authorList>
            <person name="Okagaki L.H."/>
            <person name="Nunes C.C."/>
            <person name="Sailsbery J."/>
            <person name="Clay B."/>
            <person name="Brown D."/>
            <person name="John T."/>
            <person name="Oh Y."/>
            <person name="Young N."/>
            <person name="Fitzgerald M."/>
            <person name="Haas B.J."/>
            <person name="Zeng Q."/>
            <person name="Young S."/>
            <person name="Adiconis X."/>
            <person name="Fan L."/>
            <person name="Levin J.Z."/>
            <person name="Mitchell T.K."/>
            <person name="Okubara P.A."/>
            <person name="Farman M.L."/>
            <person name="Kohn L.M."/>
            <person name="Birren B."/>
            <person name="Ma L.-J."/>
            <person name="Dean R.A."/>
        </authorList>
    </citation>
    <scope>NUCLEOTIDE SEQUENCE</scope>
    <source>
        <strain evidence="3">R3-111a-1</strain>
    </source>
</reference>
<dbReference type="HOGENOM" id="CLU_440779_0_0_1"/>
<dbReference type="AlphaFoldDB" id="J3NM80"/>
<dbReference type="EnsemblFungi" id="EJT82411">
    <property type="protein sequence ID" value="EJT82411"/>
    <property type="gene ID" value="GGTG_02384"/>
</dbReference>
<dbReference type="STRING" id="644352.J3NM80"/>
<keyword evidence="1" id="KW-0812">Transmembrane</keyword>